<evidence type="ECO:0000313" key="2">
    <source>
        <dbReference type="EMBL" id="EYC30140.1"/>
    </source>
</evidence>
<organism evidence="2 3">
    <name type="scientific">Ancylostoma ceylanicum</name>
    <dbReference type="NCBI Taxonomy" id="53326"/>
    <lineage>
        <taxon>Eukaryota</taxon>
        <taxon>Metazoa</taxon>
        <taxon>Ecdysozoa</taxon>
        <taxon>Nematoda</taxon>
        <taxon>Chromadorea</taxon>
        <taxon>Rhabditida</taxon>
        <taxon>Rhabditina</taxon>
        <taxon>Rhabditomorpha</taxon>
        <taxon>Strongyloidea</taxon>
        <taxon>Ancylostomatidae</taxon>
        <taxon>Ancylostomatinae</taxon>
        <taxon>Ancylostoma</taxon>
    </lineage>
</organism>
<feature type="region of interest" description="Disordered" evidence="1">
    <location>
        <begin position="59"/>
        <end position="91"/>
    </location>
</feature>
<sequence>MVRVENGLNSTSEFLATPTSKPIHQSKQPHSNRFHSVRNHLRPNYRCLSVRFCAPHDGRNWRRRGAEGSATGSGEEDKAVDEQGVEGSTVESKVTVEAKTTLHSRSTHDLAGCVRYSTSGVETLAVVLGPCSRAARLRRRLRRREMRDRPRVKTLPLLII</sequence>
<comment type="caution">
    <text evidence="2">The sequence shown here is derived from an EMBL/GenBank/DDBJ whole genome shotgun (WGS) entry which is preliminary data.</text>
</comment>
<evidence type="ECO:0000313" key="3">
    <source>
        <dbReference type="Proteomes" id="UP000024635"/>
    </source>
</evidence>
<dbReference type="AlphaFoldDB" id="A0A016VRW1"/>
<feature type="region of interest" description="Disordered" evidence="1">
    <location>
        <begin position="1"/>
        <end position="34"/>
    </location>
</feature>
<protein>
    <submittedName>
        <fullName evidence="2">Uncharacterized protein</fullName>
    </submittedName>
</protein>
<name>A0A016VRW1_9BILA</name>
<dbReference type="Proteomes" id="UP000024635">
    <property type="component" value="Unassembled WGS sequence"/>
</dbReference>
<evidence type="ECO:0000256" key="1">
    <source>
        <dbReference type="SAM" id="MobiDB-lite"/>
    </source>
</evidence>
<gene>
    <name evidence="2" type="primary">Acey_s0005.g2472</name>
    <name evidence="2" type="ORF">Y032_0005g2472</name>
</gene>
<reference evidence="3" key="1">
    <citation type="journal article" date="2015" name="Nat. Genet.">
        <title>The genome and transcriptome of the zoonotic hookworm Ancylostoma ceylanicum identify infection-specific gene families.</title>
        <authorList>
            <person name="Schwarz E.M."/>
            <person name="Hu Y."/>
            <person name="Antoshechkin I."/>
            <person name="Miller M.M."/>
            <person name="Sternberg P.W."/>
            <person name="Aroian R.V."/>
        </authorList>
    </citation>
    <scope>NUCLEOTIDE SEQUENCE</scope>
    <source>
        <strain evidence="3">HY135</strain>
    </source>
</reference>
<proteinExistence type="predicted"/>
<keyword evidence="3" id="KW-1185">Reference proteome</keyword>
<feature type="compositionally biased region" description="Polar residues" evidence="1">
    <location>
        <begin position="7"/>
        <end position="29"/>
    </location>
</feature>
<accession>A0A016VRW1</accession>
<dbReference type="EMBL" id="JARK01001341">
    <property type="protein sequence ID" value="EYC30140.1"/>
    <property type="molecule type" value="Genomic_DNA"/>
</dbReference>